<dbReference type="InterPro" id="IPR037171">
    <property type="entry name" value="NagB/RpiA_transferase-like"/>
</dbReference>
<dbReference type="AlphaFoldDB" id="A0A1I2VD64"/>
<keyword evidence="7" id="KW-1185">Reference proteome</keyword>
<feature type="binding site" evidence="4">
    <location>
        <begin position="136"/>
        <end position="144"/>
    </location>
    <ligand>
        <name>ATP</name>
        <dbReference type="ChEBI" id="CHEBI:30616"/>
    </ligand>
</feature>
<dbReference type="GO" id="GO:0046872">
    <property type="term" value="F:metal ion binding"/>
    <property type="evidence" value="ECO:0007669"/>
    <property type="project" value="UniProtKB-KW"/>
</dbReference>
<dbReference type="GO" id="GO:0030272">
    <property type="term" value="F:5-formyltetrahydrofolate cyclo-ligase activity"/>
    <property type="evidence" value="ECO:0007669"/>
    <property type="project" value="UniProtKB-EC"/>
</dbReference>
<keyword evidence="6" id="KW-0436">Ligase</keyword>
<dbReference type="InterPro" id="IPR024185">
    <property type="entry name" value="FTHF_cligase-like_sf"/>
</dbReference>
<gene>
    <name evidence="6" type="ORF">SAMN05192565_11483</name>
</gene>
<dbReference type="EMBL" id="FOPM01000014">
    <property type="protein sequence ID" value="SFG87248.1"/>
    <property type="molecule type" value="Genomic_DNA"/>
</dbReference>
<reference evidence="7" key="1">
    <citation type="submission" date="2016-10" db="EMBL/GenBank/DDBJ databases">
        <authorList>
            <person name="Varghese N."/>
            <person name="Submissions S."/>
        </authorList>
    </citation>
    <scope>NUCLEOTIDE SEQUENCE [LARGE SCALE GENOMIC DNA]</scope>
    <source>
        <strain evidence="7">Gh-105</strain>
    </source>
</reference>
<comment type="catalytic activity">
    <reaction evidence="5">
        <text>(6S)-5-formyl-5,6,7,8-tetrahydrofolate + ATP = (6R)-5,10-methenyltetrahydrofolate + ADP + phosphate</text>
        <dbReference type="Rhea" id="RHEA:10488"/>
        <dbReference type="ChEBI" id="CHEBI:30616"/>
        <dbReference type="ChEBI" id="CHEBI:43474"/>
        <dbReference type="ChEBI" id="CHEBI:57455"/>
        <dbReference type="ChEBI" id="CHEBI:57457"/>
        <dbReference type="ChEBI" id="CHEBI:456216"/>
        <dbReference type="EC" id="6.3.3.2"/>
    </reaction>
</comment>
<dbReference type="Proteomes" id="UP000199229">
    <property type="component" value="Unassembled WGS sequence"/>
</dbReference>
<dbReference type="GO" id="GO:0035999">
    <property type="term" value="P:tetrahydrofolate interconversion"/>
    <property type="evidence" value="ECO:0007669"/>
    <property type="project" value="TreeGrafter"/>
</dbReference>
<dbReference type="NCBIfam" id="TIGR02727">
    <property type="entry name" value="MTHFS_bact"/>
    <property type="match status" value="1"/>
</dbReference>
<sequence>MAPHPSSSASLKASLRQAALGRRDALDPEARRAGALAIADGVMAIPDLAQAPIVGAFWPIRSEVDPRPLIERLFARGQRVALPKVTPDGLVFREWRVGEALVRGSFGLSEPDDSLPPLDPAALIVPLAAYDIRGHRIGYGRGYYDQAIERLSRNGPVLTIGIAFSVQAVDAVPAEAHDQPLDHLITEAGPVSLTRA</sequence>
<protein>
    <recommendedName>
        <fullName evidence="5">5-formyltetrahydrofolate cyclo-ligase</fullName>
        <ecNumber evidence="5">6.3.3.2</ecNumber>
    </recommendedName>
</protein>
<feature type="binding site" evidence="4">
    <location>
        <begin position="12"/>
        <end position="16"/>
    </location>
    <ligand>
        <name>ATP</name>
        <dbReference type="ChEBI" id="CHEBI:30616"/>
    </ligand>
</feature>
<evidence type="ECO:0000313" key="6">
    <source>
        <dbReference type="EMBL" id="SFG87248.1"/>
    </source>
</evidence>
<dbReference type="Pfam" id="PF01812">
    <property type="entry name" value="5-FTHF_cyc-lig"/>
    <property type="match status" value="1"/>
</dbReference>
<evidence type="ECO:0000256" key="4">
    <source>
        <dbReference type="PIRSR" id="PIRSR006806-1"/>
    </source>
</evidence>
<comment type="similarity">
    <text evidence="1 5">Belongs to the 5-formyltetrahydrofolate cyclo-ligase family.</text>
</comment>
<dbReference type="SUPFAM" id="SSF100950">
    <property type="entry name" value="NagB/RpiA/CoA transferase-like"/>
    <property type="match status" value="1"/>
</dbReference>
<dbReference type="EC" id="6.3.3.2" evidence="5"/>
<evidence type="ECO:0000256" key="3">
    <source>
        <dbReference type="ARBA" id="ARBA00022840"/>
    </source>
</evidence>
<name>A0A1I2VD64_9HYPH</name>
<dbReference type="PIRSF" id="PIRSF006806">
    <property type="entry name" value="FTHF_cligase"/>
    <property type="match status" value="1"/>
</dbReference>
<proteinExistence type="inferred from homology"/>
<evidence type="ECO:0000256" key="2">
    <source>
        <dbReference type="ARBA" id="ARBA00022741"/>
    </source>
</evidence>
<keyword evidence="5" id="KW-0479">Metal-binding</keyword>
<evidence type="ECO:0000313" key="7">
    <source>
        <dbReference type="Proteomes" id="UP000199229"/>
    </source>
</evidence>
<feature type="binding site" evidence="4">
    <location>
        <position position="63"/>
    </location>
    <ligand>
        <name>substrate</name>
    </ligand>
</feature>
<evidence type="ECO:0000256" key="1">
    <source>
        <dbReference type="ARBA" id="ARBA00010638"/>
    </source>
</evidence>
<dbReference type="GO" id="GO:0005524">
    <property type="term" value="F:ATP binding"/>
    <property type="evidence" value="ECO:0007669"/>
    <property type="project" value="UniProtKB-KW"/>
</dbReference>
<accession>A0A1I2VD64</accession>
<keyword evidence="5" id="KW-0460">Magnesium</keyword>
<evidence type="ECO:0000256" key="5">
    <source>
        <dbReference type="RuleBase" id="RU361279"/>
    </source>
</evidence>
<dbReference type="PANTHER" id="PTHR23407:SF1">
    <property type="entry name" value="5-FORMYLTETRAHYDROFOLATE CYCLO-LIGASE"/>
    <property type="match status" value="1"/>
</dbReference>
<keyword evidence="2 4" id="KW-0547">Nucleotide-binding</keyword>
<comment type="cofactor">
    <cofactor evidence="5">
        <name>Mg(2+)</name>
        <dbReference type="ChEBI" id="CHEBI:18420"/>
    </cofactor>
</comment>
<dbReference type="STRING" id="582675.SAMN05192565_11483"/>
<keyword evidence="3 4" id="KW-0067">ATP-binding</keyword>
<dbReference type="OrthoDB" id="9801938at2"/>
<dbReference type="RefSeq" id="WP_091972580.1">
    <property type="nucleotide sequence ID" value="NZ_FOPM01000014.1"/>
</dbReference>
<dbReference type="GO" id="GO:0009396">
    <property type="term" value="P:folic acid-containing compound biosynthetic process"/>
    <property type="evidence" value="ECO:0007669"/>
    <property type="project" value="TreeGrafter"/>
</dbReference>
<organism evidence="6 7">
    <name type="scientific">Methylobacterium gossipiicola</name>
    <dbReference type="NCBI Taxonomy" id="582675"/>
    <lineage>
        <taxon>Bacteria</taxon>
        <taxon>Pseudomonadati</taxon>
        <taxon>Pseudomonadota</taxon>
        <taxon>Alphaproteobacteria</taxon>
        <taxon>Hyphomicrobiales</taxon>
        <taxon>Methylobacteriaceae</taxon>
        <taxon>Methylobacterium</taxon>
    </lineage>
</organism>
<dbReference type="Gene3D" id="3.40.50.10420">
    <property type="entry name" value="NagB/RpiA/CoA transferase-like"/>
    <property type="match status" value="1"/>
</dbReference>
<dbReference type="InterPro" id="IPR002698">
    <property type="entry name" value="FTHF_cligase"/>
</dbReference>
<dbReference type="PANTHER" id="PTHR23407">
    <property type="entry name" value="ATPASE INHIBITOR/5-FORMYLTETRAHYDROFOLATE CYCLO-LIGASE"/>
    <property type="match status" value="1"/>
</dbReference>